<dbReference type="InterPro" id="IPR011017">
    <property type="entry name" value="TRASH_dom"/>
</dbReference>
<evidence type="ECO:0000256" key="3">
    <source>
        <dbReference type="ARBA" id="ARBA00022692"/>
    </source>
</evidence>
<dbReference type="PANTHER" id="PTHR43520">
    <property type="entry name" value="ATP7, ISOFORM B"/>
    <property type="match status" value="1"/>
</dbReference>
<evidence type="ECO:0000256" key="5">
    <source>
        <dbReference type="ARBA" id="ARBA00022741"/>
    </source>
</evidence>
<comment type="subcellular location">
    <subcellularLocation>
        <location evidence="10">Cell membrane</location>
    </subcellularLocation>
    <subcellularLocation>
        <location evidence="1">Endomembrane system</location>
        <topology evidence="1">Multi-pass membrane protein</topology>
    </subcellularLocation>
</comment>
<dbReference type="Pfam" id="PF00702">
    <property type="entry name" value="Hydrolase"/>
    <property type="match status" value="1"/>
</dbReference>
<keyword evidence="7" id="KW-1278">Translocase</keyword>
<dbReference type="SUPFAM" id="SSF56784">
    <property type="entry name" value="HAD-like"/>
    <property type="match status" value="1"/>
</dbReference>
<dbReference type="Gene3D" id="1.10.620.20">
    <property type="entry name" value="Ribonucleotide Reductase, subunit A"/>
    <property type="match status" value="1"/>
</dbReference>
<dbReference type="Gene3D" id="2.70.150.10">
    <property type="entry name" value="Calcium-transporting ATPase, cytoplasmic transduction domain A"/>
    <property type="match status" value="1"/>
</dbReference>
<dbReference type="NCBIfam" id="TIGR01494">
    <property type="entry name" value="ATPase_P-type"/>
    <property type="match status" value="1"/>
</dbReference>
<evidence type="ECO:0000256" key="10">
    <source>
        <dbReference type="RuleBase" id="RU362081"/>
    </source>
</evidence>
<dbReference type="InterPro" id="IPR007029">
    <property type="entry name" value="YHS_dom"/>
</dbReference>
<keyword evidence="9 10" id="KW-0472">Membrane</keyword>
<feature type="transmembrane region" description="Helical" evidence="10">
    <location>
        <begin position="444"/>
        <end position="467"/>
    </location>
</feature>
<dbReference type="Proteomes" id="UP001597371">
    <property type="component" value="Unassembled WGS sequence"/>
</dbReference>
<dbReference type="CDD" id="cd02094">
    <property type="entry name" value="P-type_ATPase_Cu-like"/>
    <property type="match status" value="1"/>
</dbReference>
<evidence type="ECO:0000256" key="7">
    <source>
        <dbReference type="ARBA" id="ARBA00022967"/>
    </source>
</evidence>
<feature type="transmembrane region" description="Helical" evidence="10">
    <location>
        <begin position="223"/>
        <end position="250"/>
    </location>
</feature>
<dbReference type="PRINTS" id="PR00943">
    <property type="entry name" value="CUATPASE"/>
</dbReference>
<evidence type="ECO:0000256" key="4">
    <source>
        <dbReference type="ARBA" id="ARBA00022723"/>
    </source>
</evidence>
<protein>
    <submittedName>
        <fullName evidence="13">Heavy metal translocating P-type ATPase</fullName>
    </submittedName>
</protein>
<evidence type="ECO:0000256" key="6">
    <source>
        <dbReference type="ARBA" id="ARBA00022840"/>
    </source>
</evidence>
<dbReference type="InterPro" id="IPR027256">
    <property type="entry name" value="P-typ_ATPase_IB"/>
</dbReference>
<dbReference type="InterPro" id="IPR059000">
    <property type="entry name" value="ATPase_P-type_domA"/>
</dbReference>
<keyword evidence="4 10" id="KW-0479">Metal-binding</keyword>
<comment type="caution">
    <text evidence="13">The sequence shown here is derived from an EMBL/GenBank/DDBJ whole genome shotgun (WGS) entry which is preliminary data.</text>
</comment>
<dbReference type="Pfam" id="PF00122">
    <property type="entry name" value="E1-E2_ATPase"/>
    <property type="match status" value="1"/>
</dbReference>
<name>A0ABW5CN67_9HYPH</name>
<dbReference type="PRINTS" id="PR00119">
    <property type="entry name" value="CATATPASE"/>
</dbReference>
<dbReference type="InterPro" id="IPR036412">
    <property type="entry name" value="HAD-like_sf"/>
</dbReference>
<keyword evidence="10" id="KW-1003">Cell membrane</keyword>
<gene>
    <name evidence="13" type="ORF">ACFSKQ_06980</name>
</gene>
<keyword evidence="3 10" id="KW-0812">Transmembrane</keyword>
<accession>A0ABW5CN67</accession>
<feature type="compositionally biased region" description="Basic and acidic residues" evidence="11">
    <location>
        <begin position="1"/>
        <end position="24"/>
    </location>
</feature>
<evidence type="ECO:0000259" key="12">
    <source>
        <dbReference type="SMART" id="SM00746"/>
    </source>
</evidence>
<evidence type="ECO:0000256" key="8">
    <source>
        <dbReference type="ARBA" id="ARBA00022989"/>
    </source>
</evidence>
<feature type="transmembrane region" description="Helical" evidence="10">
    <location>
        <begin position="760"/>
        <end position="779"/>
    </location>
</feature>
<dbReference type="SMART" id="SM00746">
    <property type="entry name" value="TRASH"/>
    <property type="match status" value="1"/>
</dbReference>
<dbReference type="InterPro" id="IPR018303">
    <property type="entry name" value="ATPase_P-typ_P_site"/>
</dbReference>
<dbReference type="NCBIfam" id="TIGR01525">
    <property type="entry name" value="ATPase-IB_hvy"/>
    <property type="match status" value="1"/>
</dbReference>
<dbReference type="SUPFAM" id="SSF47240">
    <property type="entry name" value="Ferritin-like"/>
    <property type="match status" value="1"/>
</dbReference>
<keyword evidence="6 10" id="KW-0067">ATP-binding</keyword>
<keyword evidence="5 10" id="KW-0547">Nucleotide-binding</keyword>
<dbReference type="EMBL" id="JBHUIJ010000006">
    <property type="protein sequence ID" value="MFD2237208.1"/>
    <property type="molecule type" value="Genomic_DNA"/>
</dbReference>
<dbReference type="InterPro" id="IPR023298">
    <property type="entry name" value="ATPase_P-typ_TM_dom_sf"/>
</dbReference>
<feature type="transmembrane region" description="Helical" evidence="10">
    <location>
        <begin position="192"/>
        <end position="211"/>
    </location>
</feature>
<dbReference type="NCBIfam" id="TIGR01511">
    <property type="entry name" value="ATPase-IB1_Cu"/>
    <property type="match status" value="1"/>
</dbReference>
<dbReference type="InterPro" id="IPR023214">
    <property type="entry name" value="HAD_sf"/>
</dbReference>
<evidence type="ECO:0000256" key="1">
    <source>
        <dbReference type="ARBA" id="ARBA00004127"/>
    </source>
</evidence>
<feature type="transmembrane region" description="Helical" evidence="10">
    <location>
        <begin position="416"/>
        <end position="438"/>
    </location>
</feature>
<dbReference type="InterPro" id="IPR044492">
    <property type="entry name" value="P_typ_ATPase_HD_dom"/>
</dbReference>
<dbReference type="InterPro" id="IPR001757">
    <property type="entry name" value="P_typ_ATPase"/>
</dbReference>
<dbReference type="InterPro" id="IPR023299">
    <property type="entry name" value="ATPase_P-typ_cyto_dom_N"/>
</dbReference>
<dbReference type="Gene3D" id="3.40.1110.10">
    <property type="entry name" value="Calcium-transporting ATPase, cytoplasmic domain N"/>
    <property type="match status" value="1"/>
</dbReference>
<organism evidence="13 14">
    <name type="scientific">Aureimonas populi</name>
    <dbReference type="NCBI Taxonomy" id="1701758"/>
    <lineage>
        <taxon>Bacteria</taxon>
        <taxon>Pseudomonadati</taxon>
        <taxon>Pseudomonadota</taxon>
        <taxon>Alphaproteobacteria</taxon>
        <taxon>Hyphomicrobiales</taxon>
        <taxon>Aurantimonadaceae</taxon>
        <taxon>Aureimonas</taxon>
    </lineage>
</organism>
<dbReference type="SFLD" id="SFLDS00003">
    <property type="entry name" value="Haloacid_Dehalogenase"/>
    <property type="match status" value="1"/>
</dbReference>
<dbReference type="InterPro" id="IPR045800">
    <property type="entry name" value="HMBD"/>
</dbReference>
<proteinExistence type="inferred from homology"/>
<keyword evidence="8 10" id="KW-1133">Transmembrane helix</keyword>
<dbReference type="SUPFAM" id="SSF81665">
    <property type="entry name" value="Calcium ATPase, transmembrane domain M"/>
    <property type="match status" value="1"/>
</dbReference>
<comment type="similarity">
    <text evidence="2 10">Belongs to the cation transport ATPase (P-type) (TC 3.A.3) family. Type IB subfamily.</text>
</comment>
<evidence type="ECO:0000313" key="13">
    <source>
        <dbReference type="EMBL" id="MFD2237208.1"/>
    </source>
</evidence>
<feature type="region of interest" description="Disordered" evidence="11">
    <location>
        <begin position="1"/>
        <end position="34"/>
    </location>
</feature>
<evidence type="ECO:0000256" key="2">
    <source>
        <dbReference type="ARBA" id="ARBA00006024"/>
    </source>
</evidence>
<reference evidence="14" key="1">
    <citation type="journal article" date="2019" name="Int. J. Syst. Evol. Microbiol.">
        <title>The Global Catalogue of Microorganisms (GCM) 10K type strain sequencing project: providing services to taxonomists for standard genome sequencing and annotation.</title>
        <authorList>
            <consortium name="The Broad Institute Genomics Platform"/>
            <consortium name="The Broad Institute Genome Sequencing Center for Infectious Disease"/>
            <person name="Wu L."/>
            <person name="Ma J."/>
        </authorList>
    </citation>
    <scope>NUCLEOTIDE SEQUENCE [LARGE SCALE GENOMIC DNA]</scope>
    <source>
        <strain evidence="14">ZS-35-S2</strain>
    </source>
</reference>
<dbReference type="InterPro" id="IPR012348">
    <property type="entry name" value="RNR-like"/>
</dbReference>
<dbReference type="RefSeq" id="WP_280842363.1">
    <property type="nucleotide sequence ID" value="NZ_CP072611.1"/>
</dbReference>
<sequence length="818" mass="85074">MSNEDRHNAHDHAAHGGGSGHEEPADGMARDPVCGMSVDPKTAKHSLVYEGQTQYFCSAGCKAKFEAGPGRYGAAAASVPDAAGHAHHHHDANHARYGRATAVDPQAVPDGAIWTCPMHPEIRRDGPGSCPICGMALEPLVATADVGPSPELKDMTRRFWIGLALALPVFLLEMGSHLVPALHHLVPTNVSTWIQFALATPVVLWAGWPFFERAWASLVHRSLNMFTLIAMGTGVAWAYSVVATVAPGIFPAAFRAGDGTVAVYFEAAAVITVLVLLGQVLELRAREQTSGAIKALLDLAPKVARRIGPNGAEDDVPVEEVALGDRLRVRPGETVPVDGSVEEGRSSLDEAMVTGESMPVTREAGDRVIGGTLNQTGALVIRAEKVGRDTMLSRIVQMVAEAQRSRAPIQRMADQVSGWFVPLVIAVAVLAFFAWGFWGPEPRFAHGLIAAVSVLIIACPCALGLATPMSIMVGVGKGAGAGVLIKNAEALERLEKVDTLVVDKTGTLTEGKPSVTQVVAAQGFGEDDILRLAASVEKASEHPLALAIVAAAEGRGLALPPVDGFDSPTGKGALGMVEGRRIVLGNAAFLAENGVDASVLSQQAEALRHDGATAIYIGVEGAAGGIFAIADPVKATTAEALKGLHADGIRIVMLTGDNRTTAQAVARRLGIDEVEADVLPDQKSAVVNRLKGEGRVVAMAGDGVNDAPALAAADVGIAMGSGTDVAIESAGVTLLKGDLMGIVKARRLSEATMKNIRQNLVFAFIYNAAGIPVAAGLLYPTFGLLLSPIIAAAAMALSSVSVIGNALRLRGLTLDRPG</sequence>
<evidence type="ECO:0000256" key="11">
    <source>
        <dbReference type="SAM" id="MobiDB-lite"/>
    </source>
</evidence>
<feature type="transmembrane region" description="Helical" evidence="10">
    <location>
        <begin position="159"/>
        <end position="180"/>
    </location>
</feature>
<dbReference type="Pfam" id="PF04945">
    <property type="entry name" value="YHS"/>
    <property type="match status" value="1"/>
</dbReference>
<dbReference type="PANTHER" id="PTHR43520:SF8">
    <property type="entry name" value="P-TYPE CU(+) TRANSPORTER"/>
    <property type="match status" value="1"/>
</dbReference>
<evidence type="ECO:0000313" key="14">
    <source>
        <dbReference type="Proteomes" id="UP001597371"/>
    </source>
</evidence>
<keyword evidence="14" id="KW-1185">Reference proteome</keyword>
<dbReference type="SFLD" id="SFLDG00002">
    <property type="entry name" value="C1.7:_P-type_atpase_like"/>
    <property type="match status" value="1"/>
</dbReference>
<dbReference type="Gene3D" id="3.40.50.1000">
    <property type="entry name" value="HAD superfamily/HAD-like"/>
    <property type="match status" value="1"/>
</dbReference>
<dbReference type="PROSITE" id="PS00154">
    <property type="entry name" value="ATPASE_E1_E2"/>
    <property type="match status" value="1"/>
</dbReference>
<dbReference type="InterPro" id="IPR008250">
    <property type="entry name" value="ATPase_P-typ_transduc_dom_A_sf"/>
</dbReference>
<dbReference type="Pfam" id="PF19335">
    <property type="entry name" value="HMBD"/>
    <property type="match status" value="1"/>
</dbReference>
<dbReference type="SUPFAM" id="SSF81653">
    <property type="entry name" value="Calcium ATPase, transduction domain A"/>
    <property type="match status" value="1"/>
</dbReference>
<evidence type="ECO:0000256" key="9">
    <source>
        <dbReference type="ARBA" id="ARBA00023136"/>
    </source>
</evidence>
<feature type="transmembrane region" description="Helical" evidence="10">
    <location>
        <begin position="785"/>
        <end position="807"/>
    </location>
</feature>
<dbReference type="SFLD" id="SFLDF00027">
    <property type="entry name" value="p-type_atpase"/>
    <property type="match status" value="1"/>
</dbReference>
<feature type="domain" description="TRASH" evidence="12">
    <location>
        <begin position="31"/>
        <end position="69"/>
    </location>
</feature>
<feature type="transmembrane region" description="Helical" evidence="10">
    <location>
        <begin position="262"/>
        <end position="281"/>
    </location>
</feature>
<dbReference type="InterPro" id="IPR009078">
    <property type="entry name" value="Ferritin-like_SF"/>
</dbReference>